<evidence type="ECO:0000256" key="6">
    <source>
        <dbReference type="ARBA" id="ARBA00023136"/>
    </source>
</evidence>
<feature type="transmembrane region" description="Helical" evidence="8">
    <location>
        <begin position="380"/>
        <end position="406"/>
    </location>
</feature>
<feature type="transmembrane region" description="Helical" evidence="8">
    <location>
        <begin position="141"/>
        <end position="163"/>
    </location>
</feature>
<feature type="compositionally biased region" description="Basic and acidic residues" evidence="7">
    <location>
        <begin position="254"/>
        <end position="267"/>
    </location>
</feature>
<organism evidence="10 11">
    <name type="scientific">Dermabacter vaginalis</name>
    <dbReference type="NCBI Taxonomy" id="1630135"/>
    <lineage>
        <taxon>Bacteria</taxon>
        <taxon>Bacillati</taxon>
        <taxon>Actinomycetota</taxon>
        <taxon>Actinomycetes</taxon>
        <taxon>Micrococcales</taxon>
        <taxon>Dermabacteraceae</taxon>
        <taxon>Dermabacter</taxon>
    </lineage>
</organism>
<comment type="subcellular location">
    <subcellularLocation>
        <location evidence="1">Cell membrane</location>
        <topology evidence="1">Multi-pass membrane protein</topology>
    </subcellularLocation>
</comment>
<evidence type="ECO:0000256" key="3">
    <source>
        <dbReference type="ARBA" id="ARBA00022475"/>
    </source>
</evidence>
<dbReference type="InterPro" id="IPR020846">
    <property type="entry name" value="MFS_dom"/>
</dbReference>
<keyword evidence="11" id="KW-1185">Reference proteome</keyword>
<feature type="region of interest" description="Disordered" evidence="7">
    <location>
        <begin position="235"/>
        <end position="267"/>
    </location>
</feature>
<feature type="transmembrane region" description="Helical" evidence="8">
    <location>
        <begin position="111"/>
        <end position="135"/>
    </location>
</feature>
<feature type="transmembrane region" description="Helical" evidence="8">
    <location>
        <begin position="184"/>
        <end position="204"/>
    </location>
</feature>
<feature type="transmembrane region" description="Helical" evidence="8">
    <location>
        <begin position="286"/>
        <end position="308"/>
    </location>
</feature>
<accession>A0ABX6A2E8</accession>
<evidence type="ECO:0000256" key="2">
    <source>
        <dbReference type="ARBA" id="ARBA00022448"/>
    </source>
</evidence>
<dbReference type="Proteomes" id="UP000323865">
    <property type="component" value="Chromosome"/>
</dbReference>
<dbReference type="PANTHER" id="PTHR23517">
    <property type="entry name" value="RESISTANCE PROTEIN MDTM, PUTATIVE-RELATED-RELATED"/>
    <property type="match status" value="1"/>
</dbReference>
<sequence>MEPHHAEFMKRGESMKQGAGVAKNKPRTPHLGRSSSEAGAALRPLILPVYVPTALQFSGNAAILPILPLIAIRMGFSVSGAAALGLIAGILSVVGTVPAGKLMARVGERRAILATGVLLIVLNLGLGAVVGDALAGTPSAWHRWVLIGALVVQGACMIVWNLGRQAYLGTHLPPRVRARGVTSFGGAVRIGEILGPLLSSAVLWVGHAPWVFYLYSVLVAVAVWCVWARMLEGDASPGGKVSDARPATVGPEGGEAKPADVEKPREPETVTGALGRQLTFRDMLRVALGVLPLAAARTNRPIIVPLMAVAMGLTEKDVTLIFGIAAAIEILLFYPAGVIMDRWGRVAAIVPCMSILGLGFALAAPFALGEAGLSAGGAGFAVLLVAQIVAGIGNGLGSGIMMTLGIDLSNSATRTRDLARWNTLMGAGRLSAPLLVSLVTLALPVGWAALLTSGLLWGGAAWLHRVLPEYAPVKLP</sequence>
<dbReference type="PROSITE" id="PS50850">
    <property type="entry name" value="MFS"/>
    <property type="match status" value="2"/>
</dbReference>
<gene>
    <name evidence="10" type="ORF">FOB48_02855</name>
</gene>
<keyword evidence="6 8" id="KW-0472">Membrane</keyword>
<dbReference type="InterPro" id="IPR050171">
    <property type="entry name" value="MFS_Transporters"/>
</dbReference>
<feature type="transmembrane region" description="Helical" evidence="8">
    <location>
        <begin position="346"/>
        <end position="368"/>
    </location>
</feature>
<dbReference type="InterPro" id="IPR011701">
    <property type="entry name" value="MFS"/>
</dbReference>
<keyword evidence="2" id="KW-0813">Transport</keyword>
<feature type="transmembrane region" description="Helical" evidence="8">
    <location>
        <begin position="320"/>
        <end position="339"/>
    </location>
</feature>
<dbReference type="Gene3D" id="1.20.1250.20">
    <property type="entry name" value="MFS general substrate transporter like domains"/>
    <property type="match status" value="2"/>
</dbReference>
<dbReference type="InterPro" id="IPR036259">
    <property type="entry name" value="MFS_trans_sf"/>
</dbReference>
<evidence type="ECO:0000256" key="8">
    <source>
        <dbReference type="SAM" id="Phobius"/>
    </source>
</evidence>
<feature type="region of interest" description="Disordered" evidence="7">
    <location>
        <begin position="1"/>
        <end position="36"/>
    </location>
</feature>
<dbReference type="Pfam" id="PF07690">
    <property type="entry name" value="MFS_1"/>
    <property type="match status" value="2"/>
</dbReference>
<proteinExistence type="predicted"/>
<feature type="domain" description="Major facilitator superfamily (MFS) profile" evidence="9">
    <location>
        <begin position="1"/>
        <end position="234"/>
    </location>
</feature>
<evidence type="ECO:0000313" key="10">
    <source>
        <dbReference type="EMBL" id="QEU11342.1"/>
    </source>
</evidence>
<keyword evidence="3" id="KW-1003">Cell membrane</keyword>
<keyword evidence="4 8" id="KW-0812">Transmembrane</keyword>
<evidence type="ECO:0000256" key="7">
    <source>
        <dbReference type="SAM" id="MobiDB-lite"/>
    </source>
</evidence>
<evidence type="ECO:0000313" key="11">
    <source>
        <dbReference type="Proteomes" id="UP000323865"/>
    </source>
</evidence>
<reference evidence="10 11" key="1">
    <citation type="submission" date="2019-09" db="EMBL/GenBank/DDBJ databases">
        <title>FDA dAtabase for Regulatory Grade micrObial Sequences (FDA-ARGOS): Supporting development and validation of Infectious Disease Dx tests.</title>
        <authorList>
            <person name="Sciortino C."/>
            <person name="Tallon L."/>
            <person name="Sadzewicz L."/>
            <person name="Vavikolanu K."/>
            <person name="Mehta A."/>
            <person name="Aluvathingal J."/>
            <person name="Nadendla S."/>
            <person name="Nandy P."/>
            <person name="Geyer C."/>
            <person name="Yan Y."/>
            <person name="Sichtig H."/>
        </authorList>
    </citation>
    <scope>NUCLEOTIDE SEQUENCE [LARGE SCALE GENOMIC DNA]</scope>
    <source>
        <strain evidence="10 11">FDAARGOS_640</strain>
    </source>
</reference>
<evidence type="ECO:0000256" key="5">
    <source>
        <dbReference type="ARBA" id="ARBA00022989"/>
    </source>
</evidence>
<evidence type="ECO:0000256" key="1">
    <source>
        <dbReference type="ARBA" id="ARBA00004651"/>
    </source>
</evidence>
<dbReference type="SUPFAM" id="SSF103473">
    <property type="entry name" value="MFS general substrate transporter"/>
    <property type="match status" value="2"/>
</dbReference>
<feature type="compositionally biased region" description="Basic and acidic residues" evidence="7">
    <location>
        <begin position="1"/>
        <end position="14"/>
    </location>
</feature>
<feature type="domain" description="Major facilitator superfamily (MFS) profile" evidence="9">
    <location>
        <begin position="268"/>
        <end position="476"/>
    </location>
</feature>
<evidence type="ECO:0000256" key="4">
    <source>
        <dbReference type="ARBA" id="ARBA00022692"/>
    </source>
</evidence>
<dbReference type="PANTHER" id="PTHR23517:SF3">
    <property type="entry name" value="INTEGRAL MEMBRANE TRANSPORT PROTEIN"/>
    <property type="match status" value="1"/>
</dbReference>
<name>A0ABX6A2E8_9MICO</name>
<feature type="transmembrane region" description="Helical" evidence="8">
    <location>
        <begin position="78"/>
        <end position="99"/>
    </location>
</feature>
<protein>
    <submittedName>
        <fullName evidence="10">MFS transporter</fullName>
    </submittedName>
</protein>
<keyword evidence="5 8" id="KW-1133">Transmembrane helix</keyword>
<evidence type="ECO:0000259" key="9">
    <source>
        <dbReference type="PROSITE" id="PS50850"/>
    </source>
</evidence>
<feature type="transmembrane region" description="Helical" evidence="8">
    <location>
        <begin position="210"/>
        <end position="227"/>
    </location>
</feature>
<dbReference type="EMBL" id="CP044108">
    <property type="protein sequence ID" value="QEU11342.1"/>
    <property type="molecule type" value="Genomic_DNA"/>
</dbReference>
<feature type="transmembrane region" description="Helical" evidence="8">
    <location>
        <begin position="427"/>
        <end position="450"/>
    </location>
</feature>